<accession>A0A1U7D323</accession>
<dbReference type="GO" id="GO:0005506">
    <property type="term" value="F:iron ion binding"/>
    <property type="evidence" value="ECO:0007669"/>
    <property type="project" value="InterPro"/>
</dbReference>
<keyword evidence="10" id="KW-1133">Transmembrane helix</keyword>
<dbReference type="EMBL" id="CP014796">
    <property type="protein sequence ID" value="APX22549.1"/>
    <property type="molecule type" value="Genomic_DNA"/>
</dbReference>
<dbReference type="PRINTS" id="PR00605">
    <property type="entry name" value="CYTCHROMECIC"/>
</dbReference>
<dbReference type="InterPro" id="IPR009056">
    <property type="entry name" value="Cyt_c-like_dom"/>
</dbReference>
<feature type="region of interest" description="Disordered" evidence="9">
    <location>
        <begin position="58"/>
        <end position="84"/>
    </location>
</feature>
<evidence type="ECO:0000256" key="5">
    <source>
        <dbReference type="ARBA" id="ARBA00022723"/>
    </source>
</evidence>
<dbReference type="STRING" id="1229727.Ga0080559_TMP1753"/>
<reference evidence="12 13" key="1">
    <citation type="submission" date="2016-03" db="EMBL/GenBank/DDBJ databases">
        <title>Deep-sea bacteria in the southern Pacific.</title>
        <authorList>
            <person name="Tang K."/>
        </authorList>
    </citation>
    <scope>NUCLEOTIDE SEQUENCE [LARGE SCALE GENOMIC DNA]</scope>
    <source>
        <strain evidence="12 13">JLT2016</strain>
    </source>
</reference>
<feature type="compositionally biased region" description="Low complexity" evidence="9">
    <location>
        <begin position="67"/>
        <end position="78"/>
    </location>
</feature>
<dbReference type="InterPro" id="IPR008168">
    <property type="entry name" value="Cyt_C_IC"/>
</dbReference>
<keyword evidence="13" id="KW-1185">Reference proteome</keyword>
<feature type="region of interest" description="Disordered" evidence="9">
    <location>
        <begin position="1"/>
        <end position="22"/>
    </location>
</feature>
<evidence type="ECO:0000256" key="10">
    <source>
        <dbReference type="SAM" id="Phobius"/>
    </source>
</evidence>
<dbReference type="Gene3D" id="1.10.760.10">
    <property type="entry name" value="Cytochrome c-like domain"/>
    <property type="match status" value="1"/>
</dbReference>
<keyword evidence="2" id="KW-0813">Transport</keyword>
<dbReference type="OrthoDB" id="5523448at2"/>
<dbReference type="GO" id="GO:0009055">
    <property type="term" value="F:electron transfer activity"/>
    <property type="evidence" value="ECO:0007669"/>
    <property type="project" value="InterPro"/>
</dbReference>
<evidence type="ECO:0000259" key="11">
    <source>
        <dbReference type="PROSITE" id="PS51007"/>
    </source>
</evidence>
<evidence type="ECO:0000256" key="7">
    <source>
        <dbReference type="ARBA" id="ARBA00023004"/>
    </source>
</evidence>
<dbReference type="Pfam" id="PF00034">
    <property type="entry name" value="Cytochrom_C"/>
    <property type="match status" value="1"/>
</dbReference>
<feature type="compositionally biased region" description="Basic and acidic residues" evidence="9">
    <location>
        <begin position="1"/>
        <end position="18"/>
    </location>
</feature>
<feature type="compositionally biased region" description="Low complexity" evidence="9">
    <location>
        <begin position="224"/>
        <end position="234"/>
    </location>
</feature>
<name>A0A1U7D323_9RHOB</name>
<protein>
    <submittedName>
        <fullName evidence="12">Cytochrome c, mono-and diheme variants family</fullName>
    </submittedName>
</protein>
<keyword evidence="7 8" id="KW-0408">Iron</keyword>
<evidence type="ECO:0000256" key="4">
    <source>
        <dbReference type="ARBA" id="ARBA00022660"/>
    </source>
</evidence>
<evidence type="ECO:0000256" key="9">
    <source>
        <dbReference type="SAM" id="MobiDB-lite"/>
    </source>
</evidence>
<evidence type="ECO:0000313" key="12">
    <source>
        <dbReference type="EMBL" id="APX22549.1"/>
    </source>
</evidence>
<keyword evidence="4" id="KW-0679">Respiratory chain</keyword>
<comment type="cofactor">
    <cofactor evidence="1">
        <name>heme c</name>
        <dbReference type="ChEBI" id="CHEBI:61717"/>
    </cofactor>
</comment>
<feature type="transmembrane region" description="Helical" evidence="10">
    <location>
        <begin position="28"/>
        <end position="48"/>
    </location>
</feature>
<dbReference type="AlphaFoldDB" id="A0A1U7D323"/>
<evidence type="ECO:0000256" key="3">
    <source>
        <dbReference type="ARBA" id="ARBA00022617"/>
    </source>
</evidence>
<feature type="region of interest" description="Disordered" evidence="9">
    <location>
        <begin position="224"/>
        <end position="247"/>
    </location>
</feature>
<feature type="domain" description="Cytochrome c" evidence="11">
    <location>
        <begin position="91"/>
        <end position="181"/>
    </location>
</feature>
<keyword evidence="6" id="KW-0249">Electron transport</keyword>
<evidence type="ECO:0000256" key="2">
    <source>
        <dbReference type="ARBA" id="ARBA00022448"/>
    </source>
</evidence>
<keyword evidence="10" id="KW-0812">Transmembrane</keyword>
<dbReference type="GO" id="GO:0020037">
    <property type="term" value="F:heme binding"/>
    <property type="evidence" value="ECO:0007669"/>
    <property type="project" value="InterPro"/>
</dbReference>
<evidence type="ECO:0000313" key="13">
    <source>
        <dbReference type="Proteomes" id="UP000186559"/>
    </source>
</evidence>
<proteinExistence type="predicted"/>
<evidence type="ECO:0000256" key="1">
    <source>
        <dbReference type="ARBA" id="ARBA00001926"/>
    </source>
</evidence>
<keyword evidence="5 8" id="KW-0479">Metal-binding</keyword>
<sequence length="247" mass="25587" precursor="true">MSHLPKDFSERADDRDPGFEPYESGNPIPWPLLAVVLALVVWGGLTIWRDATLTPKGESAQVDTNVSASEAPGSEAAGQRNDPALAERVSAAQADGGTLFGEYCATCHQSNGSGVRAAIPPLQDTRYVLADAAVPATILLRGISGPIEVQGAVYNGRMPTFGPTLSDGQIARILTYVRGAWGNDAAAITPDAVASLRAELPQDGLVPLSGGAELEALFGIPVTAPANAPSTTAADRPDDDQTSGDTR</sequence>
<dbReference type="PANTHER" id="PTHR35008">
    <property type="entry name" value="BLL4482 PROTEIN-RELATED"/>
    <property type="match status" value="1"/>
</dbReference>
<evidence type="ECO:0000256" key="6">
    <source>
        <dbReference type="ARBA" id="ARBA00022982"/>
    </source>
</evidence>
<dbReference type="PROSITE" id="PS51007">
    <property type="entry name" value="CYTC"/>
    <property type="match status" value="1"/>
</dbReference>
<dbReference type="KEGG" id="tpro:Ga0080559_TMP1753"/>
<dbReference type="InterPro" id="IPR036909">
    <property type="entry name" value="Cyt_c-like_dom_sf"/>
</dbReference>
<organism evidence="12 13">
    <name type="scientific">Salipiger profundus</name>
    <dbReference type="NCBI Taxonomy" id="1229727"/>
    <lineage>
        <taxon>Bacteria</taxon>
        <taxon>Pseudomonadati</taxon>
        <taxon>Pseudomonadota</taxon>
        <taxon>Alphaproteobacteria</taxon>
        <taxon>Rhodobacterales</taxon>
        <taxon>Roseobacteraceae</taxon>
        <taxon>Salipiger</taxon>
    </lineage>
</organism>
<dbReference type="RefSeq" id="WP_076622864.1">
    <property type="nucleotide sequence ID" value="NZ_BMEW01000004.1"/>
</dbReference>
<feature type="compositionally biased region" description="Acidic residues" evidence="9">
    <location>
        <begin position="237"/>
        <end position="247"/>
    </location>
</feature>
<dbReference type="SUPFAM" id="SSF46626">
    <property type="entry name" value="Cytochrome c"/>
    <property type="match status" value="1"/>
</dbReference>
<dbReference type="InterPro" id="IPR051459">
    <property type="entry name" value="Cytochrome_c-type_DH"/>
</dbReference>
<evidence type="ECO:0000256" key="8">
    <source>
        <dbReference type="PROSITE-ProRule" id="PRU00433"/>
    </source>
</evidence>
<keyword evidence="10" id="KW-0472">Membrane</keyword>
<dbReference type="PANTHER" id="PTHR35008:SF4">
    <property type="entry name" value="BLL4482 PROTEIN"/>
    <property type="match status" value="1"/>
</dbReference>
<keyword evidence="3 8" id="KW-0349">Heme</keyword>
<gene>
    <name evidence="12" type="ORF">Ga0080559_TMP1753</name>
</gene>
<dbReference type="Proteomes" id="UP000186559">
    <property type="component" value="Chromosome"/>
</dbReference>